<organism evidence="1 2">
    <name type="scientific">Artomyces pyxidatus</name>
    <dbReference type="NCBI Taxonomy" id="48021"/>
    <lineage>
        <taxon>Eukaryota</taxon>
        <taxon>Fungi</taxon>
        <taxon>Dikarya</taxon>
        <taxon>Basidiomycota</taxon>
        <taxon>Agaricomycotina</taxon>
        <taxon>Agaricomycetes</taxon>
        <taxon>Russulales</taxon>
        <taxon>Auriscalpiaceae</taxon>
        <taxon>Artomyces</taxon>
    </lineage>
</organism>
<sequence>MLTTGLSYIVSSAMFSLSDGHSRGSSVESLPPSRHHYEALTLPTNRGDRIAMGFQTSELFRLADSVCLQDVRRNRNLSPRLRSFQFSLRYFVLPCFVLTL</sequence>
<reference evidence="1" key="1">
    <citation type="submission" date="2021-03" db="EMBL/GenBank/DDBJ databases">
        <authorList>
            <consortium name="DOE Joint Genome Institute"/>
            <person name="Ahrendt S."/>
            <person name="Looney B.P."/>
            <person name="Miyauchi S."/>
            <person name="Morin E."/>
            <person name="Drula E."/>
            <person name="Courty P.E."/>
            <person name="Chicoki N."/>
            <person name="Fauchery L."/>
            <person name="Kohler A."/>
            <person name="Kuo A."/>
            <person name="Labutti K."/>
            <person name="Pangilinan J."/>
            <person name="Lipzen A."/>
            <person name="Riley R."/>
            <person name="Andreopoulos W."/>
            <person name="He G."/>
            <person name="Johnson J."/>
            <person name="Barry K.W."/>
            <person name="Grigoriev I.V."/>
            <person name="Nagy L."/>
            <person name="Hibbett D."/>
            <person name="Henrissat B."/>
            <person name="Matheny P.B."/>
            <person name="Labbe J."/>
            <person name="Martin F."/>
        </authorList>
    </citation>
    <scope>NUCLEOTIDE SEQUENCE</scope>
    <source>
        <strain evidence="1">HHB10654</strain>
    </source>
</reference>
<keyword evidence="2" id="KW-1185">Reference proteome</keyword>
<evidence type="ECO:0000313" key="2">
    <source>
        <dbReference type="Proteomes" id="UP000814140"/>
    </source>
</evidence>
<protein>
    <submittedName>
        <fullName evidence="1">Uncharacterized protein</fullName>
    </submittedName>
</protein>
<comment type="caution">
    <text evidence="1">The sequence shown here is derived from an EMBL/GenBank/DDBJ whole genome shotgun (WGS) entry which is preliminary data.</text>
</comment>
<dbReference type="Proteomes" id="UP000814140">
    <property type="component" value="Unassembled WGS sequence"/>
</dbReference>
<name>A0ACB8TKA6_9AGAM</name>
<accession>A0ACB8TKA6</accession>
<reference evidence="1" key="2">
    <citation type="journal article" date="2022" name="New Phytol.">
        <title>Evolutionary transition to the ectomycorrhizal habit in the genomes of a hyperdiverse lineage of mushroom-forming fungi.</title>
        <authorList>
            <person name="Looney B."/>
            <person name="Miyauchi S."/>
            <person name="Morin E."/>
            <person name="Drula E."/>
            <person name="Courty P.E."/>
            <person name="Kohler A."/>
            <person name="Kuo A."/>
            <person name="LaButti K."/>
            <person name="Pangilinan J."/>
            <person name="Lipzen A."/>
            <person name="Riley R."/>
            <person name="Andreopoulos W."/>
            <person name="He G."/>
            <person name="Johnson J."/>
            <person name="Nolan M."/>
            <person name="Tritt A."/>
            <person name="Barry K.W."/>
            <person name="Grigoriev I.V."/>
            <person name="Nagy L.G."/>
            <person name="Hibbett D."/>
            <person name="Henrissat B."/>
            <person name="Matheny P.B."/>
            <person name="Labbe J."/>
            <person name="Martin F.M."/>
        </authorList>
    </citation>
    <scope>NUCLEOTIDE SEQUENCE</scope>
    <source>
        <strain evidence="1">HHB10654</strain>
    </source>
</reference>
<evidence type="ECO:0000313" key="1">
    <source>
        <dbReference type="EMBL" id="KAI0068874.1"/>
    </source>
</evidence>
<proteinExistence type="predicted"/>
<gene>
    <name evidence="1" type="ORF">BV25DRAFT_53734</name>
</gene>
<dbReference type="EMBL" id="MU277187">
    <property type="protein sequence ID" value="KAI0068874.1"/>
    <property type="molecule type" value="Genomic_DNA"/>
</dbReference>